<dbReference type="EMBL" id="KK088422">
    <property type="protein sequence ID" value="EYE95264.1"/>
    <property type="molecule type" value="Genomic_DNA"/>
</dbReference>
<feature type="compositionally biased region" description="Polar residues" evidence="1">
    <location>
        <begin position="399"/>
        <end position="409"/>
    </location>
</feature>
<feature type="region of interest" description="Disordered" evidence="1">
    <location>
        <begin position="396"/>
        <end position="431"/>
    </location>
</feature>
<proteinExistence type="predicted"/>
<evidence type="ECO:0000313" key="2">
    <source>
        <dbReference type="EMBL" id="EYE95264.1"/>
    </source>
</evidence>
<dbReference type="AlphaFoldDB" id="A0A017SF42"/>
<feature type="region of interest" description="Disordered" evidence="1">
    <location>
        <begin position="106"/>
        <end position="284"/>
    </location>
</feature>
<evidence type="ECO:0000313" key="3">
    <source>
        <dbReference type="Proteomes" id="UP000019804"/>
    </source>
</evidence>
<dbReference type="RefSeq" id="XP_040638952.1">
    <property type="nucleotide sequence ID" value="XM_040784278.1"/>
</dbReference>
<dbReference type="Proteomes" id="UP000019804">
    <property type="component" value="Unassembled WGS sequence"/>
</dbReference>
<gene>
    <name evidence="2" type="ORF">EURHEDRAFT_455489</name>
</gene>
<protein>
    <submittedName>
        <fullName evidence="2">Uncharacterized protein</fullName>
    </submittedName>
</protein>
<name>A0A017SF42_ASPRC</name>
<feature type="compositionally biased region" description="Gly residues" evidence="1">
    <location>
        <begin position="116"/>
        <end position="130"/>
    </location>
</feature>
<dbReference type="HOGENOM" id="CLU_048145_0_0_1"/>
<reference evidence="3" key="1">
    <citation type="journal article" date="2014" name="Nat. Commun.">
        <title>Genomic adaptations of the halophilic Dead Sea filamentous fungus Eurotium rubrum.</title>
        <authorList>
            <person name="Kis-Papo T."/>
            <person name="Weig A.R."/>
            <person name="Riley R."/>
            <person name="Persoh D."/>
            <person name="Salamov A."/>
            <person name="Sun H."/>
            <person name="Lipzen A."/>
            <person name="Wasser S.P."/>
            <person name="Rambold G."/>
            <person name="Grigoriev I.V."/>
            <person name="Nevo E."/>
        </authorList>
    </citation>
    <scope>NUCLEOTIDE SEQUENCE [LARGE SCALE GENOMIC DNA]</scope>
    <source>
        <strain evidence="3">CBS 135680</strain>
    </source>
</reference>
<accession>A0A017SF42</accession>
<organism evidence="2 3">
    <name type="scientific">Aspergillus ruber (strain CBS 135680)</name>
    <dbReference type="NCBI Taxonomy" id="1388766"/>
    <lineage>
        <taxon>Eukaryota</taxon>
        <taxon>Fungi</taxon>
        <taxon>Dikarya</taxon>
        <taxon>Ascomycota</taxon>
        <taxon>Pezizomycotina</taxon>
        <taxon>Eurotiomycetes</taxon>
        <taxon>Eurotiomycetidae</taxon>
        <taxon>Eurotiales</taxon>
        <taxon>Aspergillaceae</taxon>
        <taxon>Aspergillus</taxon>
        <taxon>Aspergillus subgen. Aspergillus</taxon>
    </lineage>
</organism>
<dbReference type="OrthoDB" id="4121058at2759"/>
<keyword evidence="3" id="KW-1185">Reference proteome</keyword>
<feature type="compositionally biased region" description="Polar residues" evidence="1">
    <location>
        <begin position="194"/>
        <end position="206"/>
    </location>
</feature>
<dbReference type="STRING" id="1388766.A0A017SF42"/>
<evidence type="ECO:0000256" key="1">
    <source>
        <dbReference type="SAM" id="MobiDB-lite"/>
    </source>
</evidence>
<dbReference type="GeneID" id="63699402"/>
<sequence length="431" mass="47198">MAFAGPVSNGKFSFAVDSFYVETSNHNLHRRATVPELQSLFDTSTASKTPDPVGHWYEAQLLHYGLAPSKNKAVAKMRLLDAVRGGGLAVPRDIVKIEGDLKREWKRRDKEARSGGSSGTGAAGGAGGAGASAKAGGNKRKRDGEESATVGSRGGSTAGSRSSQIPAASIDPGPAQPPRTKQTAKCSRGRGGATASSREGISQTPAASIDNPEPARGPRTKQTARRSNPFFGDRRPTDPLYKQEYSTPDYGPNPMDIDPPSDYSENNGPDDGPGDDSSTPLPPLGLVNGEYQIWSSDLDQWRDYPEEEFNLILGLAGNTLWGSYDFGMFHGIMHLEERPWSSSFKKIPFKWRGRESSEREMSFGPNCTGWIQFYGEGRICGQINCYGNVRFSGQRISGEETQPPRSVQSMREEWNGYNQETYDNENRERWR</sequence>